<dbReference type="Proteomes" id="UP000272706">
    <property type="component" value="Unassembled WGS sequence"/>
</dbReference>
<evidence type="ECO:0000313" key="1">
    <source>
        <dbReference type="EMBL" id="RJT33327.1"/>
    </source>
</evidence>
<organism evidence="1 2">
    <name type="scientific">Mesorhizobium waimense</name>
    <dbReference type="NCBI Taxonomy" id="1300307"/>
    <lineage>
        <taxon>Bacteria</taxon>
        <taxon>Pseudomonadati</taxon>
        <taxon>Pseudomonadota</taxon>
        <taxon>Alphaproteobacteria</taxon>
        <taxon>Hyphomicrobiales</taxon>
        <taxon>Phyllobacteriaceae</taxon>
        <taxon>Mesorhizobium</taxon>
    </lineage>
</organism>
<name>A0A3A5KCF1_9HYPH</name>
<keyword evidence="2" id="KW-1185">Reference proteome</keyword>
<gene>
    <name evidence="1" type="ORF">D3227_25260</name>
</gene>
<comment type="caution">
    <text evidence="1">The sequence shown here is derived from an EMBL/GenBank/DDBJ whole genome shotgun (WGS) entry which is preliminary data.</text>
</comment>
<dbReference type="RefSeq" id="WP_120016992.1">
    <property type="nucleotide sequence ID" value="NZ_QZWZ01000023.1"/>
</dbReference>
<dbReference type="AlphaFoldDB" id="A0A3A5KCF1"/>
<reference evidence="1 2" key="1">
    <citation type="submission" date="2018-09" db="EMBL/GenBank/DDBJ databases">
        <title>Mesorhizobium carmichaelinearum sp. nov. isolated from Carmichaelinea spp. root nodules in New Zealand.</title>
        <authorList>
            <person name="De Meyer S.E."/>
        </authorList>
    </citation>
    <scope>NUCLEOTIDE SEQUENCE [LARGE SCALE GENOMIC DNA]</scope>
    <source>
        <strain evidence="1 2">ICMP19557</strain>
    </source>
</reference>
<dbReference type="EMBL" id="QZWZ01000023">
    <property type="protein sequence ID" value="RJT33327.1"/>
    <property type="molecule type" value="Genomic_DNA"/>
</dbReference>
<evidence type="ECO:0000313" key="2">
    <source>
        <dbReference type="Proteomes" id="UP000272706"/>
    </source>
</evidence>
<dbReference type="OrthoDB" id="8086567at2"/>
<proteinExistence type="predicted"/>
<accession>A0A3A5KCF1</accession>
<protein>
    <submittedName>
        <fullName evidence="1">Uncharacterized protein</fullName>
    </submittedName>
</protein>
<sequence>MDNDHSADVISTFDCNILRDAFRTSVIENGIPEDQWQGYAALLIRDYTGNSDFESALLAWIVRK</sequence>